<evidence type="ECO:0000256" key="4">
    <source>
        <dbReference type="ARBA" id="ARBA00022989"/>
    </source>
</evidence>
<sequence>MIKNYFKIAWRNIKRNKLFSLINVISLSVGISAAIVIGMMVYYESTFDDFHSGGDRIYRVVSDFEEEDDLGNFGAVAAPLRREVALNVSGIEESAYFFIWYIDKSDSQDGIVSIKGTEDYIFTQRSYFDLFNYEWLLGKPESALSGPNKVVLTKERAETYYPNLPLTAIIGKQITYQNEVNAEITGIVKTLSGRSDLIFNEFISLDTAKQVDAGDQIFTDEWGNTNSASQLFIKIAAGTNQTQIQEQLTKISKAHISEYDKKYNSFRHFKLQPLADLHFNKDYGVFNYSRSQADKDVLFNLSLVALLLLLLGCINFVNLNTALATKRAQEIGIRKTLGSSRKRLVFQFLGETFLLSSISLAVSLGFTNIILNSFVEFVPDGLSMNLLTNPVVISFMVLLLIIITVASGFYPGIVLSRFKPSEVLKGQTIAVGNNSKVRKVLTIFQFTIAQVFIIATLIVGKQINFLLKKDVGFKKDAIAYFETPYEDEKIENRLLIKTELQSIPEIDEISLAMSGPSSLGGWTTVGVRKTDEGKIQNDVSVLIGDENYLNTYNIPIIAGRKPLNDTINEYLINEAGVRAFGFQSPTDIVGEQIEINNKLSPIVGVIRDFNQRSLKESIKPIVIRPDMGGNKRTSLKEIHFSLHLNDSKTWENVLLKIEKAYKKVYPAADFKVSFIDEKIAQFYEQEQRISKLLSWATGLSILISCLGLLGLVIYTTERRTKEIGIRKVLGASLTSLNTVLCKDFIVLIGIAVVIAFPLVFWGLTNWLQDYAYRTEISLWIFIASGFGMLLIALLVMSFNTLNTARRNPVKSLRTE</sequence>
<feature type="domain" description="MacB-like periplasmic core" evidence="8">
    <location>
        <begin position="20"/>
        <end position="250"/>
    </location>
</feature>
<feature type="transmembrane region" description="Helical" evidence="6">
    <location>
        <begin position="344"/>
        <end position="371"/>
    </location>
</feature>
<dbReference type="InterPro" id="IPR050250">
    <property type="entry name" value="Macrolide_Exporter_MacB"/>
</dbReference>
<feature type="transmembrane region" description="Helical" evidence="6">
    <location>
        <begin position="776"/>
        <end position="796"/>
    </location>
</feature>
<feature type="domain" description="ABC3 transporter permease C-terminal" evidence="7">
    <location>
        <begin position="698"/>
        <end position="808"/>
    </location>
</feature>
<dbReference type="RefSeq" id="WP_343765410.1">
    <property type="nucleotide sequence ID" value="NZ_BAAAFG010000014.1"/>
</dbReference>
<evidence type="ECO:0000256" key="3">
    <source>
        <dbReference type="ARBA" id="ARBA00022692"/>
    </source>
</evidence>
<dbReference type="PANTHER" id="PTHR30572">
    <property type="entry name" value="MEMBRANE COMPONENT OF TRANSPORTER-RELATED"/>
    <property type="match status" value="1"/>
</dbReference>
<protein>
    <submittedName>
        <fullName evidence="9">ABC transporter permease</fullName>
    </submittedName>
</protein>
<keyword evidence="10" id="KW-1185">Reference proteome</keyword>
<evidence type="ECO:0000259" key="7">
    <source>
        <dbReference type="Pfam" id="PF02687"/>
    </source>
</evidence>
<dbReference type="Proteomes" id="UP001500507">
    <property type="component" value="Unassembled WGS sequence"/>
</dbReference>
<evidence type="ECO:0000259" key="8">
    <source>
        <dbReference type="Pfam" id="PF12704"/>
    </source>
</evidence>
<evidence type="ECO:0000256" key="1">
    <source>
        <dbReference type="ARBA" id="ARBA00004651"/>
    </source>
</evidence>
<evidence type="ECO:0000256" key="2">
    <source>
        <dbReference type="ARBA" id="ARBA00022475"/>
    </source>
</evidence>
<dbReference type="InterPro" id="IPR003838">
    <property type="entry name" value="ABC3_permease_C"/>
</dbReference>
<keyword evidence="3 6" id="KW-0812">Transmembrane</keyword>
<evidence type="ECO:0000313" key="9">
    <source>
        <dbReference type="EMBL" id="GAA0872304.1"/>
    </source>
</evidence>
<name>A0ABN1MGS9_9FLAO</name>
<evidence type="ECO:0000256" key="6">
    <source>
        <dbReference type="SAM" id="Phobius"/>
    </source>
</evidence>
<feature type="transmembrane region" description="Helical" evidence="6">
    <location>
        <begin position="744"/>
        <end position="764"/>
    </location>
</feature>
<feature type="domain" description="ABC3 transporter permease C-terminal" evidence="7">
    <location>
        <begin position="303"/>
        <end position="419"/>
    </location>
</feature>
<evidence type="ECO:0000256" key="5">
    <source>
        <dbReference type="ARBA" id="ARBA00023136"/>
    </source>
</evidence>
<feature type="transmembrane region" description="Helical" evidence="6">
    <location>
        <begin position="440"/>
        <end position="460"/>
    </location>
</feature>
<organism evidence="9 10">
    <name type="scientific">Gangjinia marincola</name>
    <dbReference type="NCBI Taxonomy" id="578463"/>
    <lineage>
        <taxon>Bacteria</taxon>
        <taxon>Pseudomonadati</taxon>
        <taxon>Bacteroidota</taxon>
        <taxon>Flavobacteriia</taxon>
        <taxon>Flavobacteriales</taxon>
        <taxon>Flavobacteriaceae</taxon>
        <taxon>Gangjinia</taxon>
    </lineage>
</organism>
<keyword evidence="4 6" id="KW-1133">Transmembrane helix</keyword>
<keyword evidence="2" id="KW-1003">Cell membrane</keyword>
<feature type="transmembrane region" description="Helical" evidence="6">
    <location>
        <begin position="391"/>
        <end position="415"/>
    </location>
</feature>
<keyword evidence="5 6" id="KW-0472">Membrane</keyword>
<dbReference type="Pfam" id="PF02687">
    <property type="entry name" value="FtsX"/>
    <property type="match status" value="2"/>
</dbReference>
<dbReference type="EMBL" id="BAAAFG010000014">
    <property type="protein sequence ID" value="GAA0872304.1"/>
    <property type="molecule type" value="Genomic_DNA"/>
</dbReference>
<proteinExistence type="predicted"/>
<dbReference type="InterPro" id="IPR025857">
    <property type="entry name" value="MacB_PCD"/>
</dbReference>
<feature type="transmembrane region" description="Helical" evidence="6">
    <location>
        <begin position="692"/>
        <end position="714"/>
    </location>
</feature>
<dbReference type="PANTHER" id="PTHR30572:SF18">
    <property type="entry name" value="ABC-TYPE MACROLIDE FAMILY EXPORT SYSTEM PERMEASE COMPONENT 2"/>
    <property type="match status" value="1"/>
</dbReference>
<dbReference type="Pfam" id="PF12704">
    <property type="entry name" value="MacB_PCD"/>
    <property type="match status" value="1"/>
</dbReference>
<feature type="transmembrane region" description="Helical" evidence="6">
    <location>
        <begin position="21"/>
        <end position="43"/>
    </location>
</feature>
<reference evidence="9 10" key="1">
    <citation type="journal article" date="2019" name="Int. J. Syst. Evol. Microbiol.">
        <title>The Global Catalogue of Microorganisms (GCM) 10K type strain sequencing project: providing services to taxonomists for standard genome sequencing and annotation.</title>
        <authorList>
            <consortium name="The Broad Institute Genomics Platform"/>
            <consortium name="The Broad Institute Genome Sequencing Center for Infectious Disease"/>
            <person name="Wu L."/>
            <person name="Ma J."/>
        </authorList>
    </citation>
    <scope>NUCLEOTIDE SEQUENCE [LARGE SCALE GENOMIC DNA]</scope>
    <source>
        <strain evidence="9 10">JCM 16082</strain>
    </source>
</reference>
<comment type="subcellular location">
    <subcellularLocation>
        <location evidence="1">Cell membrane</location>
        <topology evidence="1">Multi-pass membrane protein</topology>
    </subcellularLocation>
</comment>
<comment type="caution">
    <text evidence="9">The sequence shown here is derived from an EMBL/GenBank/DDBJ whole genome shotgun (WGS) entry which is preliminary data.</text>
</comment>
<evidence type="ECO:0000313" key="10">
    <source>
        <dbReference type="Proteomes" id="UP001500507"/>
    </source>
</evidence>
<feature type="transmembrane region" description="Helical" evidence="6">
    <location>
        <begin position="297"/>
        <end position="323"/>
    </location>
</feature>
<gene>
    <name evidence="9" type="ORF">GCM10009117_14510</name>
</gene>
<accession>A0ABN1MGS9</accession>